<dbReference type="CDD" id="cd00448">
    <property type="entry name" value="YjgF_YER057c_UK114_family"/>
    <property type="match status" value="1"/>
</dbReference>
<dbReference type="FunFam" id="3.30.1330.40:FF:000001">
    <property type="entry name" value="L-PSP family endoribonuclease"/>
    <property type="match status" value="1"/>
</dbReference>
<dbReference type="NCBIfam" id="TIGR00004">
    <property type="entry name" value="Rid family detoxifying hydrolase"/>
    <property type="match status" value="1"/>
</dbReference>
<accession>A0A382TXX4</accession>
<dbReference type="AlphaFoldDB" id="A0A382TXX4"/>
<dbReference type="GO" id="GO:0019239">
    <property type="term" value="F:deaminase activity"/>
    <property type="evidence" value="ECO:0007669"/>
    <property type="project" value="TreeGrafter"/>
</dbReference>
<organism evidence="2">
    <name type="scientific">marine metagenome</name>
    <dbReference type="NCBI Taxonomy" id="408172"/>
    <lineage>
        <taxon>unclassified sequences</taxon>
        <taxon>metagenomes</taxon>
        <taxon>ecological metagenomes</taxon>
    </lineage>
</organism>
<reference evidence="2" key="1">
    <citation type="submission" date="2018-05" db="EMBL/GenBank/DDBJ databases">
        <authorList>
            <person name="Lanie J.A."/>
            <person name="Ng W.-L."/>
            <person name="Kazmierczak K.M."/>
            <person name="Andrzejewski T.M."/>
            <person name="Davidsen T.M."/>
            <person name="Wayne K.J."/>
            <person name="Tettelin H."/>
            <person name="Glass J.I."/>
            <person name="Rusch D."/>
            <person name="Podicherti R."/>
            <person name="Tsui H.-C.T."/>
            <person name="Winkler M.E."/>
        </authorList>
    </citation>
    <scope>NUCLEOTIDE SEQUENCE</scope>
</reference>
<dbReference type="Pfam" id="PF01042">
    <property type="entry name" value="Ribonuc_L-PSP"/>
    <property type="match status" value="1"/>
</dbReference>
<dbReference type="InterPro" id="IPR019897">
    <property type="entry name" value="RidA_CS"/>
</dbReference>
<dbReference type="InterPro" id="IPR035959">
    <property type="entry name" value="RutC-like_sf"/>
</dbReference>
<sequence>MSDTPKPVGPYTPIVRVGSTLLTSGQIGIADGALVDGGLDGQLSQALANLRAVLETEGATMDDVLKTTVFLVDMDDYAAMNAIYCDAFGDHRPARSAVAVAALPLGALVEIEAIAHTG</sequence>
<comment type="similarity">
    <text evidence="1">Belongs to the RutC family.</text>
</comment>
<proteinExistence type="inferred from homology"/>
<dbReference type="PANTHER" id="PTHR11803">
    <property type="entry name" value="2-IMINOBUTANOATE/2-IMINOPROPANOATE DEAMINASE RIDA"/>
    <property type="match status" value="1"/>
</dbReference>
<gene>
    <name evidence="2" type="ORF">METZ01_LOCUS379122</name>
</gene>
<protein>
    <recommendedName>
        <fullName evidence="3">Deaminase</fullName>
    </recommendedName>
</protein>
<evidence type="ECO:0000256" key="1">
    <source>
        <dbReference type="ARBA" id="ARBA00010552"/>
    </source>
</evidence>
<dbReference type="PANTHER" id="PTHR11803:SF58">
    <property type="entry name" value="PROTEIN HMF1-RELATED"/>
    <property type="match status" value="1"/>
</dbReference>
<dbReference type="Gene3D" id="3.30.1330.40">
    <property type="entry name" value="RutC-like"/>
    <property type="match status" value="1"/>
</dbReference>
<evidence type="ECO:0008006" key="3">
    <source>
        <dbReference type="Google" id="ProtNLM"/>
    </source>
</evidence>
<dbReference type="InterPro" id="IPR006175">
    <property type="entry name" value="YjgF/YER057c/UK114"/>
</dbReference>
<evidence type="ECO:0000313" key="2">
    <source>
        <dbReference type="EMBL" id="SVD26268.1"/>
    </source>
</evidence>
<dbReference type="InterPro" id="IPR006056">
    <property type="entry name" value="RidA"/>
</dbReference>
<name>A0A382TXX4_9ZZZZ</name>
<dbReference type="GO" id="GO:0005829">
    <property type="term" value="C:cytosol"/>
    <property type="evidence" value="ECO:0007669"/>
    <property type="project" value="TreeGrafter"/>
</dbReference>
<dbReference type="EMBL" id="UINC01139616">
    <property type="protein sequence ID" value="SVD26268.1"/>
    <property type="molecule type" value="Genomic_DNA"/>
</dbReference>
<dbReference type="PROSITE" id="PS01094">
    <property type="entry name" value="UPF0076"/>
    <property type="match status" value="1"/>
</dbReference>
<dbReference type="SUPFAM" id="SSF55298">
    <property type="entry name" value="YjgF-like"/>
    <property type="match status" value="1"/>
</dbReference>